<dbReference type="AlphaFoldDB" id="J0D6Z1"/>
<organism evidence="2 3">
    <name type="scientific">Auricularia subglabra (strain TFB-10046 / SS5)</name>
    <name type="common">White-rot fungus</name>
    <name type="synonym">Auricularia delicata (strain TFB10046)</name>
    <dbReference type="NCBI Taxonomy" id="717982"/>
    <lineage>
        <taxon>Eukaryota</taxon>
        <taxon>Fungi</taxon>
        <taxon>Dikarya</taxon>
        <taxon>Basidiomycota</taxon>
        <taxon>Agaricomycotina</taxon>
        <taxon>Agaricomycetes</taxon>
        <taxon>Auriculariales</taxon>
        <taxon>Auriculariaceae</taxon>
        <taxon>Auricularia</taxon>
    </lineage>
</organism>
<feature type="compositionally biased region" description="Pro residues" evidence="1">
    <location>
        <begin position="28"/>
        <end position="38"/>
    </location>
</feature>
<dbReference type="OMA" id="FEDWIAD"/>
<keyword evidence="3" id="KW-1185">Reference proteome</keyword>
<evidence type="ECO:0000256" key="1">
    <source>
        <dbReference type="SAM" id="MobiDB-lite"/>
    </source>
</evidence>
<feature type="compositionally biased region" description="Pro residues" evidence="1">
    <location>
        <begin position="51"/>
        <end position="62"/>
    </location>
</feature>
<feature type="compositionally biased region" description="Low complexity" evidence="1">
    <location>
        <begin position="193"/>
        <end position="207"/>
    </location>
</feature>
<evidence type="ECO:0000313" key="2">
    <source>
        <dbReference type="EMBL" id="EJD34701.1"/>
    </source>
</evidence>
<feature type="region of interest" description="Disordered" evidence="1">
    <location>
        <begin position="1"/>
        <end position="260"/>
    </location>
</feature>
<reference evidence="3" key="1">
    <citation type="journal article" date="2012" name="Science">
        <title>The Paleozoic origin of enzymatic lignin decomposition reconstructed from 31 fungal genomes.</title>
        <authorList>
            <person name="Floudas D."/>
            <person name="Binder M."/>
            <person name="Riley R."/>
            <person name="Barry K."/>
            <person name="Blanchette R.A."/>
            <person name="Henrissat B."/>
            <person name="Martinez A.T."/>
            <person name="Otillar R."/>
            <person name="Spatafora J.W."/>
            <person name="Yadav J.S."/>
            <person name="Aerts A."/>
            <person name="Benoit I."/>
            <person name="Boyd A."/>
            <person name="Carlson A."/>
            <person name="Copeland A."/>
            <person name="Coutinho P.M."/>
            <person name="de Vries R.P."/>
            <person name="Ferreira P."/>
            <person name="Findley K."/>
            <person name="Foster B."/>
            <person name="Gaskell J."/>
            <person name="Glotzer D."/>
            <person name="Gorecki P."/>
            <person name="Heitman J."/>
            <person name="Hesse C."/>
            <person name="Hori C."/>
            <person name="Igarashi K."/>
            <person name="Jurgens J.A."/>
            <person name="Kallen N."/>
            <person name="Kersten P."/>
            <person name="Kohler A."/>
            <person name="Kuees U."/>
            <person name="Kumar T.K.A."/>
            <person name="Kuo A."/>
            <person name="LaButti K."/>
            <person name="Larrondo L.F."/>
            <person name="Lindquist E."/>
            <person name="Ling A."/>
            <person name="Lombard V."/>
            <person name="Lucas S."/>
            <person name="Lundell T."/>
            <person name="Martin R."/>
            <person name="McLaughlin D.J."/>
            <person name="Morgenstern I."/>
            <person name="Morin E."/>
            <person name="Murat C."/>
            <person name="Nagy L.G."/>
            <person name="Nolan M."/>
            <person name="Ohm R.A."/>
            <person name="Patyshakuliyeva A."/>
            <person name="Rokas A."/>
            <person name="Ruiz-Duenas F.J."/>
            <person name="Sabat G."/>
            <person name="Salamov A."/>
            <person name="Samejima M."/>
            <person name="Schmutz J."/>
            <person name="Slot J.C."/>
            <person name="St John F."/>
            <person name="Stenlid J."/>
            <person name="Sun H."/>
            <person name="Sun S."/>
            <person name="Syed K."/>
            <person name="Tsang A."/>
            <person name="Wiebenga A."/>
            <person name="Young D."/>
            <person name="Pisabarro A."/>
            <person name="Eastwood D.C."/>
            <person name="Martin F."/>
            <person name="Cullen D."/>
            <person name="Grigoriev I.V."/>
            <person name="Hibbett D.S."/>
        </authorList>
    </citation>
    <scope>NUCLEOTIDE SEQUENCE [LARGE SCALE GENOMIC DNA]</scope>
    <source>
        <strain evidence="3">TFB10046</strain>
    </source>
</reference>
<protein>
    <submittedName>
        <fullName evidence="2">Uncharacterized protein</fullName>
    </submittedName>
</protein>
<feature type="compositionally biased region" description="Gly residues" evidence="1">
    <location>
        <begin position="438"/>
        <end position="449"/>
    </location>
</feature>
<dbReference type="Proteomes" id="UP000006514">
    <property type="component" value="Unassembled WGS sequence"/>
</dbReference>
<dbReference type="eggNOG" id="ENOG502RC9I">
    <property type="taxonomic scope" value="Eukaryota"/>
</dbReference>
<accession>J0D6Z1</accession>
<feature type="compositionally biased region" description="Pro residues" evidence="1">
    <location>
        <begin position="74"/>
        <end position="84"/>
    </location>
</feature>
<sequence>MAVLKKGPTTTAGEGQNGGAQNVGEGSAPPPPPPPPDVPDPRAKKGRKPPTKNPPAAPPAPPARVLRTRKQAQPAPPPPPPPPPPKKKAKEKSVEKVKQVPKSVLKKGKGPAAAKKKSVVVVEPDSGASEEEVQEELEEVEEDEVEEVTELEESSPPPPSPPPPKKKKKSKGKKKAVADVDSTEDEAVEVPKKAAANGKGKGKAVAVDEIDEGESDEASRSKRSARFTKSRNGAADSGNRKRPASDEEGEPAPRKKGKFEYDEDVVLDLSHFNRARKPAPSEAPIPEIARAVLRDSLKKYLPLHYFSDDAIEAERNAPVVVVNGNLQKSSLGFAAHEERMSFSDWTKWGTRFVAAVRRYPFEDWIADMFAEHFAMITTREHVEEKWDEWRAYDIAMRKKVKWPEPPYIGAFDLETWQDCLANKKNPPPQASSSRAGTSRGGRAGGGAGPSTGSSGAGASAAQGLKYDRCIVCGQGSHRFNKARKTPLTCAPAWLTWNADKGYYTARNGGGAVCYAFNSVSHCNRNSCRFASGHVCSLCGSGDHGACKCNVVAR</sequence>
<feature type="region of interest" description="Disordered" evidence="1">
    <location>
        <begin position="422"/>
        <end position="456"/>
    </location>
</feature>
<feature type="compositionally biased region" description="Basic residues" evidence="1">
    <location>
        <begin position="104"/>
        <end position="118"/>
    </location>
</feature>
<dbReference type="KEGG" id="adl:AURDEDRAFT_176244"/>
<dbReference type="EMBL" id="JH687926">
    <property type="protein sequence ID" value="EJD34701.1"/>
    <property type="molecule type" value="Genomic_DNA"/>
</dbReference>
<feature type="compositionally biased region" description="Basic residues" evidence="1">
    <location>
        <begin position="164"/>
        <end position="175"/>
    </location>
</feature>
<name>J0D6Z1_AURST</name>
<proteinExistence type="predicted"/>
<dbReference type="InParanoid" id="J0D6Z1"/>
<gene>
    <name evidence="2" type="ORF">AURDEDRAFT_176244</name>
</gene>
<feature type="compositionally biased region" description="Acidic residues" evidence="1">
    <location>
        <begin position="128"/>
        <end position="153"/>
    </location>
</feature>
<evidence type="ECO:0000313" key="3">
    <source>
        <dbReference type="Proteomes" id="UP000006514"/>
    </source>
</evidence>
<dbReference type="OrthoDB" id="10653075at2759"/>